<keyword evidence="12" id="KW-0479">Metal-binding</keyword>
<feature type="active site" description="Proton donor/acceptor" evidence="11">
    <location>
        <position position="76"/>
    </location>
</feature>
<evidence type="ECO:0000256" key="1">
    <source>
        <dbReference type="ARBA" id="ARBA00004606"/>
    </source>
</evidence>
<dbReference type="Proteomes" id="UP000001593">
    <property type="component" value="Unassembled WGS sequence"/>
</dbReference>
<keyword evidence="12" id="KW-0333">Golgi apparatus</keyword>
<dbReference type="HOGENOM" id="CLU_1975657_0_0_1"/>
<dbReference type="AlphaFoldDB" id="A7SZ12"/>
<evidence type="ECO:0000313" key="13">
    <source>
        <dbReference type="EMBL" id="EDO31059.1"/>
    </source>
</evidence>
<keyword evidence="7" id="KW-1133">Transmembrane helix</keyword>
<comment type="cofactor">
    <cofactor evidence="12">
        <name>Mn(2+)</name>
        <dbReference type="ChEBI" id="CHEBI:29035"/>
    </cofactor>
</comment>
<evidence type="ECO:0000313" key="14">
    <source>
        <dbReference type="Proteomes" id="UP000001593"/>
    </source>
</evidence>
<keyword evidence="4 12" id="KW-0808">Transferase</keyword>
<keyword evidence="5" id="KW-0812">Transmembrane</keyword>
<keyword evidence="12" id="KW-0464">Manganese</keyword>
<name>A7SZ12_NEMVE</name>
<gene>
    <name evidence="13" type="ORF">NEMVEDRAFT_v1g248168</name>
</gene>
<dbReference type="PANTHER" id="PTHR10896:SF65">
    <property type="entry name" value="GALACTOSYLGALACTOSYLXYLOSYLPROTEIN 3-BETA-GLUCURONOSYLTRANSFERASE 3"/>
    <property type="match status" value="1"/>
</dbReference>
<dbReference type="Gene3D" id="3.90.550.10">
    <property type="entry name" value="Spore Coat Polysaccharide Biosynthesis Protein SpsA, Chain A"/>
    <property type="match status" value="1"/>
</dbReference>
<dbReference type="EMBL" id="DS469943">
    <property type="protein sequence ID" value="EDO31059.1"/>
    <property type="molecule type" value="Genomic_DNA"/>
</dbReference>
<evidence type="ECO:0000256" key="6">
    <source>
        <dbReference type="ARBA" id="ARBA00022968"/>
    </source>
</evidence>
<dbReference type="InterPro" id="IPR005027">
    <property type="entry name" value="Glyco_trans_43"/>
</dbReference>
<keyword evidence="9" id="KW-0325">Glycoprotein</keyword>
<evidence type="ECO:0000256" key="10">
    <source>
        <dbReference type="ARBA" id="ARBA00047979"/>
    </source>
</evidence>
<dbReference type="PANTHER" id="PTHR10896">
    <property type="entry name" value="GALACTOSYLGALACTOSYLXYLOSYLPROTEIN 3-BETA-GLUCURONOSYLTRANSFERASE BETA-1,3-GLUCURONYLTRANSFERASE"/>
    <property type="match status" value="1"/>
</dbReference>
<evidence type="ECO:0000256" key="3">
    <source>
        <dbReference type="ARBA" id="ARBA00012641"/>
    </source>
</evidence>
<evidence type="ECO:0000256" key="2">
    <source>
        <dbReference type="ARBA" id="ARBA00007706"/>
    </source>
</evidence>
<evidence type="ECO:0000256" key="7">
    <source>
        <dbReference type="ARBA" id="ARBA00022989"/>
    </source>
</evidence>
<organism evidence="13 14">
    <name type="scientific">Nematostella vectensis</name>
    <name type="common">Starlet sea anemone</name>
    <dbReference type="NCBI Taxonomy" id="45351"/>
    <lineage>
        <taxon>Eukaryota</taxon>
        <taxon>Metazoa</taxon>
        <taxon>Cnidaria</taxon>
        <taxon>Anthozoa</taxon>
        <taxon>Hexacorallia</taxon>
        <taxon>Actiniaria</taxon>
        <taxon>Edwardsiidae</taxon>
        <taxon>Nematostella</taxon>
    </lineage>
</organism>
<dbReference type="InParanoid" id="A7SZ12"/>
<dbReference type="GO" id="GO:0000139">
    <property type="term" value="C:Golgi membrane"/>
    <property type="evidence" value="ECO:0000318"/>
    <property type="project" value="GO_Central"/>
</dbReference>
<dbReference type="GO" id="GO:0046872">
    <property type="term" value="F:metal ion binding"/>
    <property type="evidence" value="ECO:0007669"/>
    <property type="project" value="UniProtKB-KW"/>
</dbReference>
<reference evidence="13 14" key="1">
    <citation type="journal article" date="2007" name="Science">
        <title>Sea anemone genome reveals ancestral eumetazoan gene repertoire and genomic organization.</title>
        <authorList>
            <person name="Putnam N.H."/>
            <person name="Srivastava M."/>
            <person name="Hellsten U."/>
            <person name="Dirks B."/>
            <person name="Chapman J."/>
            <person name="Salamov A."/>
            <person name="Terry A."/>
            <person name="Shapiro H."/>
            <person name="Lindquist E."/>
            <person name="Kapitonov V.V."/>
            <person name="Jurka J."/>
            <person name="Genikhovich G."/>
            <person name="Grigoriev I.V."/>
            <person name="Lucas S.M."/>
            <person name="Steele R.E."/>
            <person name="Finnerty J.R."/>
            <person name="Technau U."/>
            <person name="Martindale M.Q."/>
            <person name="Rokhsar D.S."/>
        </authorList>
    </citation>
    <scope>NUCLEOTIDE SEQUENCE [LARGE SCALE GENOMIC DNA]</scope>
    <source>
        <strain evidence="14">CH2 X CH6</strain>
    </source>
</reference>
<evidence type="ECO:0000256" key="9">
    <source>
        <dbReference type="ARBA" id="ARBA00023180"/>
    </source>
</evidence>
<keyword evidence="6 12" id="KW-0735">Signal-anchor</keyword>
<dbReference type="SUPFAM" id="SSF53448">
    <property type="entry name" value="Nucleotide-diphospho-sugar transferases"/>
    <property type="match status" value="1"/>
</dbReference>
<dbReference type="STRING" id="45351.A7SZ12"/>
<evidence type="ECO:0000256" key="11">
    <source>
        <dbReference type="PIRSR" id="PIRSR605027-1"/>
    </source>
</evidence>
<evidence type="ECO:0000256" key="4">
    <source>
        <dbReference type="ARBA" id="ARBA00022679"/>
    </source>
</evidence>
<comment type="catalytic activity">
    <reaction evidence="10 12">
        <text>3-O-(beta-D-galactosyl-(1-&gt;3)-beta-D-galactosyl-(1-&gt;4)-beta-D-xylosyl)-L-seryl-[protein] + UDP-alpha-D-glucuronate = 3-O-(beta-D-GlcA-(1-&gt;3)-beta-D-Gal-(1-&gt;3)-beta-D-Gal-(1-&gt;4)-beta-D-Xyl)-L-seryl-[protein] + UDP + H(+)</text>
        <dbReference type="Rhea" id="RHEA:24168"/>
        <dbReference type="Rhea" id="RHEA-COMP:12571"/>
        <dbReference type="Rhea" id="RHEA-COMP:12573"/>
        <dbReference type="ChEBI" id="CHEBI:15378"/>
        <dbReference type="ChEBI" id="CHEBI:58052"/>
        <dbReference type="ChEBI" id="CHEBI:58223"/>
        <dbReference type="ChEBI" id="CHEBI:132090"/>
        <dbReference type="ChEBI" id="CHEBI:132093"/>
        <dbReference type="EC" id="2.4.1.135"/>
    </reaction>
</comment>
<proteinExistence type="inferred from homology"/>
<sequence>MRSISRVGVWPVAFTGAARWSGPICKHGHVIGFHNNWKPWRSFPLDMAGFAINIRVLLVDFPSAKFEKTVRPGLMETSFLEQITTREKLEPKAEGCMKVYVWHTRTETPVININGERQLIKRGRPSNPEIET</sequence>
<comment type="pathway">
    <text evidence="12">Protein modification; protein glycosylation.</text>
</comment>
<evidence type="ECO:0000256" key="12">
    <source>
        <dbReference type="RuleBase" id="RU363127"/>
    </source>
</evidence>
<keyword evidence="14" id="KW-1185">Reference proteome</keyword>
<dbReference type="Pfam" id="PF03360">
    <property type="entry name" value="Glyco_transf_43"/>
    <property type="match status" value="1"/>
</dbReference>
<dbReference type="GO" id="GO:0005975">
    <property type="term" value="P:carbohydrate metabolic process"/>
    <property type="evidence" value="ECO:0000318"/>
    <property type="project" value="GO_Central"/>
</dbReference>
<dbReference type="GO" id="GO:0050650">
    <property type="term" value="P:chondroitin sulfate proteoglycan biosynthetic process"/>
    <property type="evidence" value="ECO:0000318"/>
    <property type="project" value="GO_Central"/>
</dbReference>
<dbReference type="eggNOG" id="KOG1476">
    <property type="taxonomic scope" value="Eukaryota"/>
</dbReference>
<comment type="similarity">
    <text evidence="2 12">Belongs to the glycosyltransferase 43 family.</text>
</comment>
<dbReference type="OMA" id="FAINIRV"/>
<dbReference type="InterPro" id="IPR029044">
    <property type="entry name" value="Nucleotide-diphossugar_trans"/>
</dbReference>
<accession>A7SZ12</accession>
<comment type="subcellular location">
    <subcellularLocation>
        <location evidence="12">Golgi apparatus membrane</location>
        <topology evidence="12">Single-pass type II membrane protein</topology>
    </subcellularLocation>
    <subcellularLocation>
        <location evidence="1">Membrane</location>
        <topology evidence="1">Single-pass type II membrane protein</topology>
    </subcellularLocation>
</comment>
<dbReference type="GO" id="GO:0015018">
    <property type="term" value="F:galactosylgalactosylxylosylprotein 3-beta-glucuronosyltransferase activity"/>
    <property type="evidence" value="ECO:0000318"/>
    <property type="project" value="GO_Central"/>
</dbReference>
<dbReference type="EC" id="2.4.1.135" evidence="3 12"/>
<evidence type="ECO:0000256" key="8">
    <source>
        <dbReference type="ARBA" id="ARBA00023136"/>
    </source>
</evidence>
<dbReference type="KEGG" id="nve:5501907"/>
<protein>
    <recommendedName>
        <fullName evidence="3 12">Galactosylgalactosylxylosylprotein 3-beta-glucuronosyltransferase</fullName>
        <ecNumber evidence="3 12">2.4.1.135</ecNumber>
    </recommendedName>
</protein>
<dbReference type="PhylomeDB" id="A7SZ12"/>
<keyword evidence="8" id="KW-0472">Membrane</keyword>
<dbReference type="UniPathway" id="UPA00378"/>
<evidence type="ECO:0000256" key="5">
    <source>
        <dbReference type="ARBA" id="ARBA00022692"/>
    </source>
</evidence>